<dbReference type="Proteomes" id="UP000287033">
    <property type="component" value="Unassembled WGS sequence"/>
</dbReference>
<sequence>MDCGSQSCQDAESAKREAGLEGEGVLNLFDDSTGFQAFAIRWEKKFRFVNS</sequence>
<feature type="non-terminal residue" evidence="1">
    <location>
        <position position="51"/>
    </location>
</feature>
<reference evidence="1 2" key="1">
    <citation type="journal article" date="2018" name="Nat. Ecol. Evol.">
        <title>Shark genomes provide insights into elasmobranch evolution and the origin of vertebrates.</title>
        <authorList>
            <person name="Hara Y"/>
            <person name="Yamaguchi K"/>
            <person name="Onimaru K"/>
            <person name="Kadota M"/>
            <person name="Koyanagi M"/>
            <person name="Keeley SD"/>
            <person name="Tatsumi K"/>
            <person name="Tanaka K"/>
            <person name="Motone F"/>
            <person name="Kageyama Y"/>
            <person name="Nozu R"/>
            <person name="Adachi N"/>
            <person name="Nishimura O"/>
            <person name="Nakagawa R"/>
            <person name="Tanegashima C"/>
            <person name="Kiyatake I"/>
            <person name="Matsumoto R"/>
            <person name="Murakumo K"/>
            <person name="Nishida K"/>
            <person name="Terakita A"/>
            <person name="Kuratani S"/>
            <person name="Sato K"/>
            <person name="Hyodo S Kuraku.S."/>
        </authorList>
    </citation>
    <scope>NUCLEOTIDE SEQUENCE [LARGE SCALE GENOMIC DNA]</scope>
</reference>
<evidence type="ECO:0000313" key="2">
    <source>
        <dbReference type="Proteomes" id="UP000287033"/>
    </source>
</evidence>
<dbReference type="AlphaFoldDB" id="A0A401RDV3"/>
<proteinExistence type="predicted"/>
<gene>
    <name evidence="1" type="ORF">chiPu_0022559</name>
</gene>
<comment type="caution">
    <text evidence="1">The sequence shown here is derived from an EMBL/GenBank/DDBJ whole genome shotgun (WGS) entry which is preliminary data.</text>
</comment>
<keyword evidence="2" id="KW-1185">Reference proteome</keyword>
<dbReference type="EMBL" id="BEZZ01008871">
    <property type="protein sequence ID" value="GCC16330.1"/>
    <property type="molecule type" value="Genomic_DNA"/>
</dbReference>
<name>A0A401RDV3_CHIPU</name>
<protein>
    <submittedName>
        <fullName evidence="1">Uncharacterized protein</fullName>
    </submittedName>
</protein>
<organism evidence="1 2">
    <name type="scientific">Chiloscyllium punctatum</name>
    <name type="common">Brownbanded bambooshark</name>
    <name type="synonym">Hemiscyllium punctatum</name>
    <dbReference type="NCBI Taxonomy" id="137246"/>
    <lineage>
        <taxon>Eukaryota</taxon>
        <taxon>Metazoa</taxon>
        <taxon>Chordata</taxon>
        <taxon>Craniata</taxon>
        <taxon>Vertebrata</taxon>
        <taxon>Chondrichthyes</taxon>
        <taxon>Elasmobranchii</taxon>
        <taxon>Galeomorphii</taxon>
        <taxon>Galeoidea</taxon>
        <taxon>Orectolobiformes</taxon>
        <taxon>Hemiscylliidae</taxon>
        <taxon>Chiloscyllium</taxon>
    </lineage>
</organism>
<accession>A0A401RDV3</accession>
<evidence type="ECO:0000313" key="1">
    <source>
        <dbReference type="EMBL" id="GCC16330.1"/>
    </source>
</evidence>